<proteinExistence type="predicted"/>
<evidence type="ECO:0000313" key="2">
    <source>
        <dbReference type="Proteomes" id="UP001214976"/>
    </source>
</evidence>
<sequence>MEKLTIDYLDGLVDKADFVHQGTLTICTITLRNGFQVVGTSAGVSETKFYAEISEGIAYGNAFGKLLELEGYLLKQRSYEATKGTVTLRNGNTAEVVYQSPFGKLLVVEQTGEELPAVHWHNADGSFHKDENHQIIENELDIMAGLE</sequence>
<reference evidence="1" key="1">
    <citation type="submission" date="2023-03" db="EMBL/GenBank/DDBJ databases">
        <title>Classification of Bisgaard taxon 6 and taxon 10 as Exercitatus varius gen. nov., spec. nov.</title>
        <authorList>
            <person name="Christensen H."/>
        </authorList>
    </citation>
    <scope>NUCLEOTIDE SEQUENCE</scope>
    <source>
        <strain evidence="1">86116</strain>
    </source>
</reference>
<accession>A0AAW6Q783</accession>
<gene>
    <name evidence="1" type="ORF">P7M15_01955</name>
</gene>
<name>A0AAW6Q783_9PAST</name>
<evidence type="ECO:0000313" key="1">
    <source>
        <dbReference type="EMBL" id="MDG2949291.1"/>
    </source>
</evidence>
<dbReference type="InterPro" id="IPR025915">
    <property type="entry name" value="Phage_gp49_66"/>
</dbReference>
<dbReference type="Pfam" id="PF13876">
    <property type="entry name" value="Phage_gp49_66"/>
    <property type="match status" value="1"/>
</dbReference>
<dbReference type="Proteomes" id="UP001214976">
    <property type="component" value="Unassembled WGS sequence"/>
</dbReference>
<dbReference type="RefSeq" id="WP_317476564.1">
    <property type="nucleotide sequence ID" value="NZ_JARQTW010000002.1"/>
</dbReference>
<organism evidence="1 2">
    <name type="scientific">Exercitatus varius</name>
    <dbReference type="NCBI Taxonomy" id="67857"/>
    <lineage>
        <taxon>Bacteria</taxon>
        <taxon>Pseudomonadati</taxon>
        <taxon>Pseudomonadota</taxon>
        <taxon>Gammaproteobacteria</taxon>
        <taxon>Pasteurellales</taxon>
        <taxon>Pasteurellaceae</taxon>
        <taxon>Exercitatus</taxon>
    </lineage>
</organism>
<dbReference type="AlphaFoldDB" id="A0AAW6Q783"/>
<comment type="caution">
    <text evidence="1">The sequence shown here is derived from an EMBL/GenBank/DDBJ whole genome shotgun (WGS) entry which is preliminary data.</text>
</comment>
<dbReference type="EMBL" id="JARQTW010000002">
    <property type="protein sequence ID" value="MDG2949291.1"/>
    <property type="molecule type" value="Genomic_DNA"/>
</dbReference>
<protein>
    <submittedName>
        <fullName evidence="1">Gp49 family protein</fullName>
    </submittedName>
</protein>